<gene>
    <name evidence="2" type="ORF">F2Q70_00003270</name>
</gene>
<comment type="caution">
    <text evidence="2">The sequence shown here is derived from an EMBL/GenBank/DDBJ whole genome shotgun (WGS) entry which is preliminary data.</text>
</comment>
<evidence type="ECO:0000256" key="1">
    <source>
        <dbReference type="SAM" id="MobiDB-lite"/>
    </source>
</evidence>
<organism evidence="2">
    <name type="scientific">Brassica cretica</name>
    <name type="common">Mustard</name>
    <dbReference type="NCBI Taxonomy" id="69181"/>
    <lineage>
        <taxon>Eukaryota</taxon>
        <taxon>Viridiplantae</taxon>
        <taxon>Streptophyta</taxon>
        <taxon>Embryophyta</taxon>
        <taxon>Tracheophyta</taxon>
        <taxon>Spermatophyta</taxon>
        <taxon>Magnoliopsida</taxon>
        <taxon>eudicotyledons</taxon>
        <taxon>Gunneridae</taxon>
        <taxon>Pentapetalae</taxon>
        <taxon>rosids</taxon>
        <taxon>malvids</taxon>
        <taxon>Brassicales</taxon>
        <taxon>Brassicaceae</taxon>
        <taxon>Brassiceae</taxon>
        <taxon>Brassica</taxon>
    </lineage>
</organism>
<evidence type="ECO:0000313" key="2">
    <source>
        <dbReference type="EMBL" id="KAF2572209.1"/>
    </source>
</evidence>
<protein>
    <submittedName>
        <fullName evidence="2">Uncharacterized protein</fullName>
    </submittedName>
</protein>
<dbReference type="AlphaFoldDB" id="A0A8S9IQI1"/>
<sequence length="147" mass="16210">MTNFMSSVMARFIQHEEADKVTNEQLAAIAADLTPPLSPTSFRKQLFNTDCTNHKEESTAGNVDQSAGRAVQSPTGPDLATIREIAELKLSLQDNHSKMQAQPHKSTSSLPRCLRRPLLDGLAISDSDLMKSFDVHRIPEPQIQPTT</sequence>
<reference evidence="2" key="1">
    <citation type="submission" date="2019-12" db="EMBL/GenBank/DDBJ databases">
        <title>Genome sequencing and annotation of Brassica cretica.</title>
        <authorList>
            <person name="Studholme D.J."/>
            <person name="Sarris P.F."/>
        </authorList>
    </citation>
    <scope>NUCLEOTIDE SEQUENCE</scope>
    <source>
        <strain evidence="2">PFS-102/07</strain>
        <tissue evidence="2">Leaf</tissue>
    </source>
</reference>
<dbReference type="EMBL" id="QGKY02001015">
    <property type="protein sequence ID" value="KAF2572209.1"/>
    <property type="molecule type" value="Genomic_DNA"/>
</dbReference>
<feature type="region of interest" description="Disordered" evidence="1">
    <location>
        <begin position="55"/>
        <end position="78"/>
    </location>
</feature>
<feature type="compositionally biased region" description="Polar residues" evidence="1">
    <location>
        <begin position="93"/>
        <end position="109"/>
    </location>
</feature>
<proteinExistence type="predicted"/>
<accession>A0A8S9IQI1</accession>
<name>A0A8S9IQI1_BRACR</name>
<feature type="region of interest" description="Disordered" evidence="1">
    <location>
        <begin position="93"/>
        <end position="112"/>
    </location>
</feature>